<dbReference type="Pfam" id="PF14022">
    <property type="entry name" value="DUF4238"/>
    <property type="match status" value="1"/>
</dbReference>
<reference evidence="1 2" key="1">
    <citation type="submission" date="2020-08" db="EMBL/GenBank/DDBJ databases">
        <title>Genomic Encyclopedia of Type Strains, Phase IV (KMG-IV): sequencing the most valuable type-strain genomes for metagenomic binning, comparative biology and taxonomic classification.</title>
        <authorList>
            <person name="Goeker M."/>
        </authorList>
    </citation>
    <scope>NUCLEOTIDE SEQUENCE [LARGE SCALE GENOMIC DNA]</scope>
    <source>
        <strain evidence="1 2">DSM 17976</strain>
    </source>
</reference>
<name>A0A7W6EU21_9BACT</name>
<dbReference type="InterPro" id="IPR025332">
    <property type="entry name" value="DUF4238"/>
</dbReference>
<dbReference type="RefSeq" id="WP_183979985.1">
    <property type="nucleotide sequence ID" value="NZ_JACIBY010000023.1"/>
</dbReference>
<evidence type="ECO:0000313" key="1">
    <source>
        <dbReference type="EMBL" id="MBB3841966.1"/>
    </source>
</evidence>
<keyword evidence="2" id="KW-1185">Reference proteome</keyword>
<evidence type="ECO:0008006" key="3">
    <source>
        <dbReference type="Google" id="ProtNLM"/>
    </source>
</evidence>
<sequence>MSATKNHHFVPKGYLRQFGLGANNDLHLWKIDLSKPNLRPQKTYIGKDLCSEKDFYRINPQESFLASSIGNDPNIIEDKGFSYENNLPKILKKLTQKGIYSQALSWEDTNIFIYALISIKFRNPYTRRAYETGIHVVEDNRSSAYELIDEIISKVPPEETQLLNYANELYKKFEYDMNNPNELLKTLHSGAFQMGNDRGGLIDKFQNLGNRLLNTRWEIIRTSLKHQFITSDNPGLFLGGQNTWSLVFENFENHGIDRFFFPLSPLNGLLIHLREKDNNLFEGAEKIIPVLWAPNKVIEYNVCHCSHANKLLIASSEKVLIEAATEGKSDWINVRNMFENDKKQLNL</sequence>
<proteinExistence type="predicted"/>
<organism evidence="1 2">
    <name type="scientific">Runella defluvii</name>
    <dbReference type="NCBI Taxonomy" id="370973"/>
    <lineage>
        <taxon>Bacteria</taxon>
        <taxon>Pseudomonadati</taxon>
        <taxon>Bacteroidota</taxon>
        <taxon>Cytophagia</taxon>
        <taxon>Cytophagales</taxon>
        <taxon>Spirosomataceae</taxon>
        <taxon>Runella</taxon>
    </lineage>
</organism>
<dbReference type="AlphaFoldDB" id="A0A7W6EU21"/>
<gene>
    <name evidence="1" type="ORF">FHS57_005995</name>
</gene>
<protein>
    <recommendedName>
        <fullName evidence="3">DUF4238 domain-containing protein</fullName>
    </recommendedName>
</protein>
<accession>A0A7W6EU21</accession>
<comment type="caution">
    <text evidence="1">The sequence shown here is derived from an EMBL/GenBank/DDBJ whole genome shotgun (WGS) entry which is preliminary data.</text>
</comment>
<dbReference type="Proteomes" id="UP000541352">
    <property type="component" value="Unassembled WGS sequence"/>
</dbReference>
<evidence type="ECO:0000313" key="2">
    <source>
        <dbReference type="Proteomes" id="UP000541352"/>
    </source>
</evidence>
<dbReference type="EMBL" id="JACIBY010000023">
    <property type="protein sequence ID" value="MBB3841966.1"/>
    <property type="molecule type" value="Genomic_DNA"/>
</dbReference>